<keyword evidence="2" id="KW-1185">Reference proteome</keyword>
<comment type="caution">
    <text evidence="1">The sequence shown here is derived from an EMBL/GenBank/DDBJ whole genome shotgun (WGS) entry which is preliminary data.</text>
</comment>
<dbReference type="Proteomes" id="UP000295649">
    <property type="component" value="Unassembled WGS sequence"/>
</dbReference>
<organism evidence="1 2">
    <name type="scientific">Methylomonas methanica</name>
    <dbReference type="NCBI Taxonomy" id="421"/>
    <lineage>
        <taxon>Bacteria</taxon>
        <taxon>Pseudomonadati</taxon>
        <taxon>Pseudomonadota</taxon>
        <taxon>Gammaproteobacteria</taxon>
        <taxon>Methylococcales</taxon>
        <taxon>Methylococcaceae</taxon>
        <taxon>Methylomonas</taxon>
    </lineage>
</organism>
<dbReference type="EMBL" id="SMCN01000028">
    <property type="protein sequence ID" value="TCV77442.1"/>
    <property type="molecule type" value="Genomic_DNA"/>
</dbReference>
<sequence>MGLPHCEFTVSEILSMQMSLSIYGTEIDTGVFPASYAVARHGWLALLAELRHPVRHEIYQCVGLGPDGETLLTDTAWIGDENAENLVVAIAATHGVEGFAGSAIQLDLLQGISKHQLDIPNDTAILLIHALTPWGYAWSRRCDGDGVDLNRNAVDFSQPLPENPDYDKLRDWLFVADTGQRQQAFADFSWQYGRVALEKAISGGQYRDPSGPFYGGSAPAHGRLVCEDLIQRHNLAQRRVAVVDLHTGLGPYGYGEIICDHRPDSAGAAVAQSWYGDSVTLPLAGTSSSVPKLGLLDYLWHANMNPQSCYVTLEFGTYSTDHLFEVLLRDHQLWAAEDNHDQRFAHSMVMRHHFCPNDNAWQEMVLFRARQVLGQALRGVSS</sequence>
<dbReference type="CDD" id="cd06233">
    <property type="entry name" value="M14-like"/>
    <property type="match status" value="1"/>
</dbReference>
<dbReference type="Pfam" id="PF10994">
    <property type="entry name" value="DUF2817"/>
    <property type="match status" value="1"/>
</dbReference>
<accession>A0ABY2CM67</accession>
<protein>
    <submittedName>
        <fullName evidence="1">Uncharacterized protein DUF2817</fullName>
    </submittedName>
</protein>
<proteinExistence type="predicted"/>
<reference evidence="1 2" key="1">
    <citation type="submission" date="2019-03" db="EMBL/GenBank/DDBJ databases">
        <title>Systems level insights into methane cycling in arid and semi-arid ecosystems.</title>
        <authorList>
            <person name="Kalyuzhnaya M."/>
        </authorList>
    </citation>
    <scope>NUCLEOTIDE SEQUENCE [LARGE SCALE GENOMIC DNA]</scope>
    <source>
        <strain evidence="1 2">S-1</strain>
    </source>
</reference>
<dbReference type="SUPFAM" id="SSF53187">
    <property type="entry name" value="Zn-dependent exopeptidases"/>
    <property type="match status" value="1"/>
</dbReference>
<name>A0ABY2CM67_METMH</name>
<dbReference type="InterPro" id="IPR021259">
    <property type="entry name" value="DUF2817"/>
</dbReference>
<evidence type="ECO:0000313" key="2">
    <source>
        <dbReference type="Proteomes" id="UP000295649"/>
    </source>
</evidence>
<gene>
    <name evidence="1" type="ORF">EDE11_1284</name>
</gene>
<dbReference type="Gene3D" id="3.40.630.10">
    <property type="entry name" value="Zn peptidases"/>
    <property type="match status" value="1"/>
</dbReference>
<evidence type="ECO:0000313" key="1">
    <source>
        <dbReference type="EMBL" id="TCV77442.1"/>
    </source>
</evidence>